<dbReference type="EMBL" id="UINC01165838">
    <property type="protein sequence ID" value="SVD67454.1"/>
    <property type="molecule type" value="Genomic_DNA"/>
</dbReference>
<accession>A0A382X9A5</accession>
<proteinExistence type="predicted"/>
<sequence length="56" mass="5923">MASPVIENIVEAYLDNDDSADITNPIHSTEVAKSYGFAGPLVGGVTVWGWATDTIL</sequence>
<reference evidence="1" key="1">
    <citation type="submission" date="2018-05" db="EMBL/GenBank/DDBJ databases">
        <authorList>
            <person name="Lanie J.A."/>
            <person name="Ng W.-L."/>
            <person name="Kazmierczak K.M."/>
            <person name="Andrzejewski T.M."/>
            <person name="Davidsen T.M."/>
            <person name="Wayne K.J."/>
            <person name="Tettelin H."/>
            <person name="Glass J.I."/>
            <person name="Rusch D."/>
            <person name="Podicherti R."/>
            <person name="Tsui H.-C.T."/>
            <person name="Winkler M.E."/>
        </authorList>
    </citation>
    <scope>NUCLEOTIDE SEQUENCE</scope>
</reference>
<name>A0A382X9A5_9ZZZZ</name>
<protein>
    <submittedName>
        <fullName evidence="1">Uncharacterized protein</fullName>
    </submittedName>
</protein>
<evidence type="ECO:0000313" key="1">
    <source>
        <dbReference type="EMBL" id="SVD67454.1"/>
    </source>
</evidence>
<gene>
    <name evidence="1" type="ORF">METZ01_LOCUS420308</name>
</gene>
<dbReference type="AlphaFoldDB" id="A0A382X9A5"/>
<organism evidence="1">
    <name type="scientific">marine metagenome</name>
    <dbReference type="NCBI Taxonomy" id="408172"/>
    <lineage>
        <taxon>unclassified sequences</taxon>
        <taxon>metagenomes</taxon>
        <taxon>ecological metagenomes</taxon>
    </lineage>
</organism>
<feature type="non-terminal residue" evidence="1">
    <location>
        <position position="56"/>
    </location>
</feature>